<dbReference type="EMBL" id="ALJK01000073">
    <property type="protein sequence ID" value="EJN85343.1"/>
    <property type="molecule type" value="Genomic_DNA"/>
</dbReference>
<evidence type="ECO:0000256" key="1">
    <source>
        <dbReference type="SAM" id="MobiDB-lite"/>
    </source>
</evidence>
<dbReference type="AlphaFoldDB" id="J3ABZ2"/>
<evidence type="ECO:0000313" key="2">
    <source>
        <dbReference type="EMBL" id="EJN85343.1"/>
    </source>
</evidence>
<sequence>MPGLSGRGSVSATTPIHEPGASGTHGCQHCGCYSTGDFNCDLIVIF</sequence>
<feature type="region of interest" description="Disordered" evidence="1">
    <location>
        <begin position="1"/>
        <end position="25"/>
    </location>
</feature>
<proteinExistence type="predicted"/>
<protein>
    <submittedName>
        <fullName evidence="2">Uncharacterized protein</fullName>
    </submittedName>
</protein>
<name>J3ABZ2_ACTNH</name>
<accession>J3ABZ2</accession>
<gene>
    <name evidence="2" type="ORF">HMPREF1129_2801</name>
</gene>
<comment type="caution">
    <text evidence="2">The sequence shown here is derived from an EMBL/GenBank/DDBJ whole genome shotgun (WGS) entry which is preliminary data.</text>
</comment>
<evidence type="ECO:0000313" key="3">
    <source>
        <dbReference type="Proteomes" id="UP000007814"/>
    </source>
</evidence>
<organism evidence="2 3">
    <name type="scientific">Actinomyces naeslundii (strain ATCC 12104 / DSM 43013 / CCUG 2238 / JCM 8349 / NCTC 10301 / Howell 279)</name>
    <dbReference type="NCBI Taxonomy" id="1115803"/>
    <lineage>
        <taxon>Bacteria</taxon>
        <taxon>Bacillati</taxon>
        <taxon>Actinomycetota</taxon>
        <taxon>Actinomycetes</taxon>
        <taxon>Actinomycetales</taxon>
        <taxon>Actinomycetaceae</taxon>
        <taxon>Actinomyces</taxon>
    </lineage>
</organism>
<dbReference type="Proteomes" id="UP000007814">
    <property type="component" value="Unassembled WGS sequence"/>
</dbReference>
<reference evidence="2 3" key="1">
    <citation type="submission" date="2012-07" db="EMBL/GenBank/DDBJ databases">
        <authorList>
            <person name="Durkin A.S."/>
            <person name="McCorrison J."/>
            <person name="Torralba M."/>
            <person name="Gillis M."/>
            <person name="Methe B."/>
            <person name="Sutton G."/>
            <person name="Nelson K.E."/>
        </authorList>
    </citation>
    <scope>NUCLEOTIDE SEQUENCE [LARGE SCALE GENOMIC DNA]</scope>
    <source>
        <strain evidence="3">ATCC 12104 / DSM 43013 / CCUG 2238 / JCM 8349 / NCTC 10301 / Howell 279</strain>
    </source>
</reference>